<dbReference type="Proteomes" id="UP001500002">
    <property type="component" value="Unassembled WGS sequence"/>
</dbReference>
<keyword evidence="2" id="KW-1185">Reference proteome</keyword>
<reference evidence="1 2" key="1">
    <citation type="journal article" date="2019" name="Int. J. Syst. Evol. Microbiol.">
        <title>The Global Catalogue of Microorganisms (GCM) 10K type strain sequencing project: providing services to taxonomists for standard genome sequencing and annotation.</title>
        <authorList>
            <consortium name="The Broad Institute Genomics Platform"/>
            <consortium name="The Broad Institute Genome Sequencing Center for Infectious Disease"/>
            <person name="Wu L."/>
            <person name="Ma J."/>
        </authorList>
    </citation>
    <scope>NUCLEOTIDE SEQUENCE [LARGE SCALE GENOMIC DNA]</scope>
    <source>
        <strain evidence="1 2">JCM 14322</strain>
    </source>
</reference>
<dbReference type="EMBL" id="BAAANJ010000004">
    <property type="protein sequence ID" value="GAA1805758.1"/>
    <property type="molecule type" value="Genomic_DNA"/>
</dbReference>
<accession>A0ABN2M0Y8</accession>
<proteinExistence type="predicted"/>
<dbReference type="RefSeq" id="WP_344294540.1">
    <property type="nucleotide sequence ID" value="NZ_BAAANJ010000004.1"/>
</dbReference>
<protein>
    <recommendedName>
        <fullName evidence="3">ROK family protein</fullName>
    </recommendedName>
</protein>
<comment type="caution">
    <text evidence="1">The sequence shown here is derived from an EMBL/GenBank/DDBJ whole genome shotgun (WGS) entry which is preliminary data.</text>
</comment>
<evidence type="ECO:0000313" key="1">
    <source>
        <dbReference type="EMBL" id="GAA1805758.1"/>
    </source>
</evidence>
<evidence type="ECO:0000313" key="2">
    <source>
        <dbReference type="Proteomes" id="UP001500002"/>
    </source>
</evidence>
<gene>
    <name evidence="1" type="ORF">GCM10009749_12410</name>
</gene>
<name>A0ABN2M0Y8_9MICO</name>
<sequence length="86" mass="9043">MRRPLPEAVDQAVAVERATSAAIAASHCLLPVDSGSEIVSANRSSLLREQIVAELDESPQRPVFATVEYSESDVGAALGISLIPGR</sequence>
<evidence type="ECO:0008006" key="3">
    <source>
        <dbReference type="Google" id="ProtNLM"/>
    </source>
</evidence>
<organism evidence="1 2">
    <name type="scientific">Agromyces neolithicus</name>
    <dbReference type="NCBI Taxonomy" id="269420"/>
    <lineage>
        <taxon>Bacteria</taxon>
        <taxon>Bacillati</taxon>
        <taxon>Actinomycetota</taxon>
        <taxon>Actinomycetes</taxon>
        <taxon>Micrococcales</taxon>
        <taxon>Microbacteriaceae</taxon>
        <taxon>Agromyces</taxon>
    </lineage>
</organism>